<feature type="region of interest" description="Disordered" evidence="1">
    <location>
        <begin position="515"/>
        <end position="541"/>
    </location>
</feature>
<dbReference type="PANTHER" id="PTHR23330:SF9">
    <property type="entry name" value="PROLINE-RICH PROTEIN 11"/>
    <property type="match status" value="1"/>
</dbReference>
<dbReference type="InterPro" id="IPR036779">
    <property type="entry name" value="LysM_dom_sf"/>
</dbReference>
<evidence type="ECO:0000313" key="4">
    <source>
        <dbReference type="EMBL" id="TFZ04086.1"/>
    </source>
</evidence>
<dbReference type="Proteomes" id="UP000297839">
    <property type="component" value="Unassembled WGS sequence"/>
</dbReference>
<dbReference type="CDD" id="cd00118">
    <property type="entry name" value="LysM"/>
    <property type="match status" value="1"/>
</dbReference>
<dbReference type="OrthoDB" id="5298707at2"/>
<feature type="compositionally biased region" description="Pro residues" evidence="1">
    <location>
        <begin position="526"/>
        <end position="536"/>
    </location>
</feature>
<dbReference type="PANTHER" id="PTHR23330">
    <property type="entry name" value="P300 TRANSCRIPTIONAL COFACTOR JMY-RELATED"/>
    <property type="match status" value="1"/>
</dbReference>
<dbReference type="InterPro" id="IPR020012">
    <property type="entry name" value="LysM_FimV"/>
</dbReference>
<feature type="compositionally biased region" description="Acidic residues" evidence="1">
    <location>
        <begin position="761"/>
        <end position="771"/>
    </location>
</feature>
<proteinExistence type="predicted"/>
<dbReference type="NCBIfam" id="TIGR03505">
    <property type="entry name" value="FimV_core"/>
    <property type="match status" value="1"/>
</dbReference>
<feature type="region of interest" description="Disordered" evidence="1">
    <location>
        <begin position="761"/>
        <end position="781"/>
    </location>
</feature>
<feature type="compositionally biased region" description="Low complexity" evidence="1">
    <location>
        <begin position="191"/>
        <end position="213"/>
    </location>
</feature>
<feature type="signal peptide" evidence="2">
    <location>
        <begin position="1"/>
        <end position="45"/>
    </location>
</feature>
<dbReference type="InterPro" id="IPR018392">
    <property type="entry name" value="LysM"/>
</dbReference>
<dbReference type="NCBIfam" id="TIGR03504">
    <property type="entry name" value="FimV_Cterm"/>
    <property type="match status" value="1"/>
</dbReference>
<feature type="compositionally biased region" description="Low complexity" evidence="1">
    <location>
        <begin position="889"/>
        <end position="899"/>
    </location>
</feature>
<keyword evidence="2" id="KW-0732">Signal</keyword>
<reference evidence="4 5" key="1">
    <citation type="submission" date="2019-03" db="EMBL/GenBank/DDBJ databases">
        <title>Ramlibacter sp. 18x22-1, whole genome shotgun sequence.</title>
        <authorList>
            <person name="Zhang X."/>
            <person name="Feng G."/>
            <person name="Zhu H."/>
        </authorList>
    </citation>
    <scope>NUCLEOTIDE SEQUENCE [LARGE SCALE GENOMIC DNA]</scope>
    <source>
        <strain evidence="4 5">18x22-1</strain>
    </source>
</reference>
<dbReference type="Gene3D" id="1.20.58.2200">
    <property type="match status" value="1"/>
</dbReference>
<evidence type="ECO:0000259" key="3">
    <source>
        <dbReference type="Pfam" id="PF25800"/>
    </source>
</evidence>
<evidence type="ECO:0000313" key="5">
    <source>
        <dbReference type="Proteomes" id="UP000297839"/>
    </source>
</evidence>
<dbReference type="Gene3D" id="3.10.350.10">
    <property type="entry name" value="LysM domain"/>
    <property type="match status" value="1"/>
</dbReference>
<accession>A0A4Z0BXM7</accession>
<feature type="region of interest" description="Disordered" evidence="1">
    <location>
        <begin position="152"/>
        <end position="226"/>
    </location>
</feature>
<evidence type="ECO:0000256" key="2">
    <source>
        <dbReference type="SAM" id="SignalP"/>
    </source>
</evidence>
<dbReference type="AlphaFoldDB" id="A0A4Z0BXM7"/>
<organism evidence="4 5">
    <name type="scientific">Ramlibacter humi</name>
    <dbReference type="NCBI Taxonomy" id="2530451"/>
    <lineage>
        <taxon>Bacteria</taxon>
        <taxon>Pseudomonadati</taxon>
        <taxon>Pseudomonadota</taxon>
        <taxon>Betaproteobacteria</taxon>
        <taxon>Burkholderiales</taxon>
        <taxon>Comamonadaceae</taxon>
        <taxon>Ramlibacter</taxon>
    </lineage>
</organism>
<gene>
    <name evidence="4" type="ORF">EZ216_10655</name>
</gene>
<comment type="caution">
    <text evidence="4">The sequence shown here is derived from an EMBL/GenBank/DDBJ whole genome shotgun (WGS) entry which is preliminary data.</text>
</comment>
<evidence type="ECO:0000256" key="1">
    <source>
        <dbReference type="SAM" id="MobiDB-lite"/>
    </source>
</evidence>
<feature type="region of interest" description="Disordered" evidence="1">
    <location>
        <begin position="889"/>
        <end position="908"/>
    </location>
</feature>
<keyword evidence="5" id="KW-1185">Reference proteome</keyword>
<protein>
    <submittedName>
        <fullName evidence="4">Fimbrial protein FimV</fullName>
    </submittedName>
</protein>
<feature type="compositionally biased region" description="Low complexity" evidence="1">
    <location>
        <begin position="152"/>
        <end position="181"/>
    </location>
</feature>
<dbReference type="InterPro" id="IPR020011">
    <property type="entry name" value="FimV_C"/>
</dbReference>
<name>A0A4Z0BXM7_9BURK</name>
<feature type="region of interest" description="Disordered" evidence="1">
    <location>
        <begin position="314"/>
        <end position="376"/>
    </location>
</feature>
<dbReference type="EMBL" id="SMLK01000002">
    <property type="protein sequence ID" value="TFZ04086.1"/>
    <property type="molecule type" value="Genomic_DNA"/>
</dbReference>
<dbReference type="InterPro" id="IPR038440">
    <property type="entry name" value="FimV_C_sf"/>
</dbReference>
<dbReference type="Pfam" id="PF25800">
    <property type="entry name" value="FimV_N"/>
    <property type="match status" value="1"/>
</dbReference>
<sequence>MKTTELPVDRAVGTPTRTTKRQWQATAVALAAAALLSLPSTPAQALALGRVTVLSALGEPLRAEVDLPEITADEVASLRANVAAPDAFRAAGMEYSSALQSVNITLQRRGDGRYFLRLASDRPVTDPFVDLILETNWSSGRIVRDFTMLFDPPAMRQPQQPLQAQASPSTSPTPSSSVTGTPVPPRGQRGGAAPRAGAPATAAAPAAPRAAAPSPAPAPAGDGKQVTVQAGDTAGKIAAANKPEAISLDQMLVALLRSNPDAFAGGNVNRLRAGAVLNVPTAEQASAVTPSEATQTLVAQSRDFNEFRRRLAEGGVPTAPASGTGRESRGQVQAQVEDKRPTASAQDKLQLSKGAVQGKSNADQVASAREKQDANTRVAELNRNLSELNKINGSLPAGSASAPKAGASAPAAAATTAARPASTPAISVPVAAAAAPASTPAATAASRPAVVAAASTPVAAAPASAPAVAAAQAPASAPAAASAASTPVAAAASVPSAGASAPSAGASAPAPIAAATASAPAKPKRPSVPPPPPPEPSLVDQLVDNPIIPAAAGGVLALLVGLGIWKVRQRRKATQVDSSFLESRLQPDSFFGASGGQRVDTADAAPTGSSMVYSPSQLDAAGDVDPVAEADVYLAYGRDLQAEEILKEALRINPSRVAIHTKLLEIYAKRRDTKGFEQLASEAYSLTHGEGPEWAHICELGLELDPSNPMYQPGGQPSAGSAAPAAVAAGGAMAAAMATQPVRSHSPEPASVDDASDVDLDLDFSIGDDEPGAAHAPAAASMDPDATLLPGSLAAMQDPNATLAFPAAASAPSASLDMDFNPGKASAGEPEPVRLDAPDLTLNENSLNFSTEPIQLDSPPPAPAPAPAAAADGMLEFDLGGLSLDLPGSAAPAPAAAAAETGDSGMSTAGLELGSGDGEDPLATKLALAQEFNAIGDADGARSLAQEVIAEASGALKSKAQKFLAEIG</sequence>
<dbReference type="InterPro" id="IPR057840">
    <property type="entry name" value="FimV_N"/>
</dbReference>
<feature type="domain" description="FimV N-terminal" evidence="3">
    <location>
        <begin position="46"/>
        <end position="153"/>
    </location>
</feature>
<feature type="chain" id="PRO_5021277587" evidence="2">
    <location>
        <begin position="46"/>
        <end position="968"/>
    </location>
</feature>